<accession>A0ABW6QAR3</accession>
<organism evidence="3 4">
    <name type="scientific">Streptomyces marokkonensis</name>
    <dbReference type="NCBI Taxonomy" id="324855"/>
    <lineage>
        <taxon>Bacteria</taxon>
        <taxon>Bacillati</taxon>
        <taxon>Actinomycetota</taxon>
        <taxon>Actinomycetes</taxon>
        <taxon>Kitasatosporales</taxon>
        <taxon>Streptomycetaceae</taxon>
        <taxon>Streptomyces</taxon>
    </lineage>
</organism>
<gene>
    <name evidence="3" type="ORF">ACFVZC_23420</name>
</gene>
<evidence type="ECO:0000256" key="2">
    <source>
        <dbReference type="SAM" id="Phobius"/>
    </source>
</evidence>
<evidence type="ECO:0000313" key="3">
    <source>
        <dbReference type="EMBL" id="MFF1276320.1"/>
    </source>
</evidence>
<feature type="region of interest" description="Disordered" evidence="1">
    <location>
        <begin position="1"/>
        <end position="21"/>
    </location>
</feature>
<evidence type="ECO:0008006" key="5">
    <source>
        <dbReference type="Google" id="ProtNLM"/>
    </source>
</evidence>
<dbReference type="Proteomes" id="UP001601627">
    <property type="component" value="Unassembled WGS sequence"/>
</dbReference>
<dbReference type="RefSeq" id="WP_388237442.1">
    <property type="nucleotide sequence ID" value="NZ_JBHVZQ010000022.1"/>
</dbReference>
<name>A0ABW6QAR3_9ACTN</name>
<evidence type="ECO:0000256" key="1">
    <source>
        <dbReference type="SAM" id="MobiDB-lite"/>
    </source>
</evidence>
<feature type="transmembrane region" description="Helical" evidence="2">
    <location>
        <begin position="28"/>
        <end position="50"/>
    </location>
</feature>
<keyword evidence="2" id="KW-0472">Membrane</keyword>
<sequence length="268" mass="28575">MSGAENQPVVPSEPAAPAGKRSVRWGRVAAVAGSVLIAGAVVAGTGYTVVTVKDADRDAGAPEWKMPEAAVVEGASPKEQGLAGMLVPHGYDNWLQGPDLAEFGSDARLDGAGATELHKKSLRDLPRSQRKRLEKEIDSWRVEGMAMRSYTSGSTSVYSEEEVFSVGIVLTRMKDREAVRDLVRFQTGLLDALDVFREGPKIKGHKNAKCFLPPKDTESGLESMRCSAYVGDVLVGLTADGGKPLDTKSVAALLGQQLDRIDEPGKAV</sequence>
<proteinExistence type="predicted"/>
<comment type="caution">
    <text evidence="3">The sequence shown here is derived from an EMBL/GenBank/DDBJ whole genome shotgun (WGS) entry which is preliminary data.</text>
</comment>
<protein>
    <recommendedName>
        <fullName evidence="5">Secreted protein</fullName>
    </recommendedName>
</protein>
<dbReference type="EMBL" id="JBHVZQ010000022">
    <property type="protein sequence ID" value="MFF1276320.1"/>
    <property type="molecule type" value="Genomic_DNA"/>
</dbReference>
<reference evidence="3 4" key="1">
    <citation type="submission" date="2024-09" db="EMBL/GenBank/DDBJ databases">
        <title>The Natural Products Discovery Center: Release of the First 8490 Sequenced Strains for Exploring Actinobacteria Biosynthetic Diversity.</title>
        <authorList>
            <person name="Kalkreuter E."/>
            <person name="Kautsar S.A."/>
            <person name="Yang D."/>
            <person name="Bader C.D."/>
            <person name="Teijaro C.N."/>
            <person name="Fluegel L."/>
            <person name="Davis C.M."/>
            <person name="Simpson J.R."/>
            <person name="Lauterbach L."/>
            <person name="Steele A.D."/>
            <person name="Gui C."/>
            <person name="Meng S."/>
            <person name="Li G."/>
            <person name="Viehrig K."/>
            <person name="Ye F."/>
            <person name="Su P."/>
            <person name="Kiefer A.F."/>
            <person name="Nichols A."/>
            <person name="Cepeda A.J."/>
            <person name="Yan W."/>
            <person name="Fan B."/>
            <person name="Jiang Y."/>
            <person name="Adhikari A."/>
            <person name="Zheng C.-J."/>
            <person name="Schuster L."/>
            <person name="Cowan T.M."/>
            <person name="Smanski M.J."/>
            <person name="Chevrette M.G."/>
            <person name="De Carvalho L.P.S."/>
            <person name="Shen B."/>
        </authorList>
    </citation>
    <scope>NUCLEOTIDE SEQUENCE [LARGE SCALE GENOMIC DNA]</scope>
    <source>
        <strain evidence="3 4">NPDC058328</strain>
    </source>
</reference>
<keyword evidence="4" id="KW-1185">Reference proteome</keyword>
<evidence type="ECO:0000313" key="4">
    <source>
        <dbReference type="Proteomes" id="UP001601627"/>
    </source>
</evidence>
<keyword evidence="2" id="KW-1133">Transmembrane helix</keyword>
<keyword evidence="2" id="KW-0812">Transmembrane</keyword>